<dbReference type="EMBL" id="JASNVW010000002">
    <property type="protein sequence ID" value="MDK6028623.1"/>
    <property type="molecule type" value="Genomic_DNA"/>
</dbReference>
<dbReference type="GO" id="GO:0006777">
    <property type="term" value="P:Mo-molybdopterin cofactor biosynthetic process"/>
    <property type="evidence" value="ECO:0007669"/>
    <property type="project" value="UniProtKB-KW"/>
</dbReference>
<evidence type="ECO:0000256" key="2">
    <source>
        <dbReference type="ARBA" id="ARBA00023150"/>
    </source>
</evidence>
<dbReference type="PANTHER" id="PTHR30592:SF1">
    <property type="entry name" value="SULFUR CARRIER PROTEIN FDHD"/>
    <property type="match status" value="1"/>
</dbReference>
<sequence length="233" mass="25825">MNIISSSKIVRVNGNSSKELDDFVAEEVEGRIYIDGVEVFRLPTSPHMLEYLGIGYAITHGFDVSESKVIVEGSNVLLFYVKTLTKTMDRCLNTLDVKVKAVDIFKAFNEASEKAKLFKATGCFHFAALFTLEGNLIDIVEDISRVGALLKLIGKAYEAKIDFRKTMVVLSSRAASEMIESIAAMCIPIAVFRGAPTRKSIEIAKKNNITLIAHVRENKLNIYSGFNKIDFSS</sequence>
<reference evidence="3 4" key="1">
    <citation type="submission" date="2023-05" db="EMBL/GenBank/DDBJ databases">
        <title>A new hyperthermophilic archaea 'Ignisphaera cupida' sp. nov. and description of the family 'Ignisphaeraceae' fam. nov.</title>
        <authorList>
            <person name="Podosokorskaya O.A."/>
            <person name="Elcheninov A.G."/>
            <person name="Klukina A."/>
            <person name="Merkel A.Y."/>
        </authorList>
    </citation>
    <scope>NUCLEOTIDE SEQUENCE [LARGE SCALE GENOMIC DNA]</scope>
    <source>
        <strain evidence="3 4">4213-co</strain>
    </source>
</reference>
<dbReference type="RefSeq" id="WP_285273600.1">
    <property type="nucleotide sequence ID" value="NZ_JASNVW010000002.1"/>
</dbReference>
<evidence type="ECO:0000256" key="1">
    <source>
        <dbReference type="ARBA" id="ARBA00022490"/>
    </source>
</evidence>
<dbReference type="InterPro" id="IPR016193">
    <property type="entry name" value="Cytidine_deaminase-like"/>
</dbReference>
<dbReference type="Proteomes" id="UP001529235">
    <property type="component" value="Unassembled WGS sequence"/>
</dbReference>
<evidence type="ECO:0000313" key="4">
    <source>
        <dbReference type="Proteomes" id="UP001529235"/>
    </source>
</evidence>
<dbReference type="InterPro" id="IPR003786">
    <property type="entry name" value="FdhD"/>
</dbReference>
<keyword evidence="1" id="KW-0963">Cytoplasm</keyword>
<dbReference type="AlphaFoldDB" id="A0ABD4Z7T0"/>
<organism evidence="3 4">
    <name type="scientific">Ignisphaera cupida</name>
    <dbReference type="NCBI Taxonomy" id="3050454"/>
    <lineage>
        <taxon>Archaea</taxon>
        <taxon>Thermoproteota</taxon>
        <taxon>Thermoprotei</taxon>
        <taxon>Desulfurococcales</taxon>
        <taxon>Desulfurococcaceae</taxon>
        <taxon>Ignisphaera</taxon>
    </lineage>
</organism>
<keyword evidence="4" id="KW-1185">Reference proteome</keyword>
<dbReference type="Pfam" id="PF02634">
    <property type="entry name" value="FdhD-NarQ"/>
    <property type="match status" value="1"/>
</dbReference>
<dbReference type="PANTHER" id="PTHR30592">
    <property type="entry name" value="FORMATE DEHYDROGENASE"/>
    <property type="match status" value="1"/>
</dbReference>
<evidence type="ECO:0000313" key="3">
    <source>
        <dbReference type="EMBL" id="MDK6028623.1"/>
    </source>
</evidence>
<dbReference type="SUPFAM" id="SSF53927">
    <property type="entry name" value="Cytidine deaminase-like"/>
    <property type="match status" value="1"/>
</dbReference>
<keyword evidence="2" id="KW-0501">Molybdenum cofactor biosynthesis</keyword>
<comment type="caution">
    <text evidence="3">The sequence shown here is derived from an EMBL/GenBank/DDBJ whole genome shotgun (WGS) entry which is preliminary data.</text>
</comment>
<proteinExistence type="predicted"/>
<accession>A0ABD4Z7T0</accession>
<dbReference type="Gene3D" id="3.40.140.10">
    <property type="entry name" value="Cytidine Deaminase, domain 2"/>
    <property type="match status" value="1"/>
</dbReference>
<name>A0ABD4Z7T0_9CREN</name>
<dbReference type="PIRSF" id="PIRSF015626">
    <property type="entry name" value="FdhD"/>
    <property type="match status" value="1"/>
</dbReference>
<gene>
    <name evidence="3" type="ORF">QPL79_04550</name>
</gene>
<protein>
    <submittedName>
        <fullName evidence="3">Formate dehydrogenase accessory sulfurtransferase FdhD</fullName>
    </submittedName>
</protein>